<protein>
    <submittedName>
        <fullName evidence="7">PiT family inorganic phosphate transporter</fullName>
    </submittedName>
</protein>
<dbReference type="OrthoDB" id="9779554at2"/>
<keyword evidence="2" id="KW-0813">Transport</keyword>
<accession>A0A543J9A8</accession>
<proteinExistence type="predicted"/>
<dbReference type="GO" id="GO:0035435">
    <property type="term" value="P:phosphate ion transmembrane transport"/>
    <property type="evidence" value="ECO:0007669"/>
    <property type="project" value="TreeGrafter"/>
</dbReference>
<comment type="caution">
    <text evidence="7">The sequence shown here is derived from an EMBL/GenBank/DDBJ whole genome shotgun (WGS) entry which is preliminary data.</text>
</comment>
<evidence type="ECO:0000256" key="3">
    <source>
        <dbReference type="ARBA" id="ARBA00022692"/>
    </source>
</evidence>
<evidence type="ECO:0000256" key="5">
    <source>
        <dbReference type="ARBA" id="ARBA00023136"/>
    </source>
</evidence>
<keyword evidence="4 6" id="KW-1133">Transmembrane helix</keyword>
<keyword evidence="5 6" id="KW-0472">Membrane</keyword>
<feature type="transmembrane region" description="Helical" evidence="6">
    <location>
        <begin position="227"/>
        <end position="259"/>
    </location>
</feature>
<dbReference type="Pfam" id="PF01384">
    <property type="entry name" value="PHO4"/>
    <property type="match status" value="1"/>
</dbReference>
<name>A0A543J9A8_9PSEU</name>
<dbReference type="PANTHER" id="PTHR11101:SF80">
    <property type="entry name" value="PHOSPHATE TRANSPORTER"/>
    <property type="match status" value="1"/>
</dbReference>
<evidence type="ECO:0000256" key="6">
    <source>
        <dbReference type="SAM" id="Phobius"/>
    </source>
</evidence>
<feature type="transmembrane region" description="Helical" evidence="6">
    <location>
        <begin position="329"/>
        <end position="351"/>
    </location>
</feature>
<dbReference type="EMBL" id="VFPP01000001">
    <property type="protein sequence ID" value="TQM79401.1"/>
    <property type="molecule type" value="Genomic_DNA"/>
</dbReference>
<feature type="transmembrane region" description="Helical" evidence="6">
    <location>
        <begin position="69"/>
        <end position="92"/>
    </location>
</feature>
<sequence>MEVAVLVLVLALAAVNGGNDVPKGVATLAGAGVARIRTAIIWGTITTAIGCLVSLQFASKMTALFSRGIVSATPTAPFAAAVLTGAVAWVGFATWRRLPVSTTHALVGGLLGAGVLFSSNHVEWAALLTKVVQPLLLSVGAAWVLSALLTSGARRLNRAVGRRSAARARPVTGDRTGTPTGVATAVESTAEAASTAVATGARAITVLHWVTSGLTGFARGMNDAPKIVAIGSFALLGSMSTTGLLLAVTAVMAIGGLVVGRRIADRMANDVIRMSHVEGFTANLTTATLVSFGAFQGLPMSTTQVSVGAITGLSGTDVSRLKKKTIRDFAIAWLATPPFAAIVSAGAYLLLS</sequence>
<feature type="transmembrane region" description="Helical" evidence="6">
    <location>
        <begin position="98"/>
        <end position="119"/>
    </location>
</feature>
<evidence type="ECO:0000256" key="2">
    <source>
        <dbReference type="ARBA" id="ARBA00022448"/>
    </source>
</evidence>
<gene>
    <name evidence="7" type="ORF">FHX81_1708</name>
</gene>
<comment type="subcellular location">
    <subcellularLocation>
        <location evidence="1">Membrane</location>
        <topology evidence="1">Multi-pass membrane protein</topology>
    </subcellularLocation>
</comment>
<evidence type="ECO:0000313" key="7">
    <source>
        <dbReference type="EMBL" id="TQM79401.1"/>
    </source>
</evidence>
<keyword evidence="8" id="KW-1185">Reference proteome</keyword>
<dbReference type="GO" id="GO:0016020">
    <property type="term" value="C:membrane"/>
    <property type="evidence" value="ECO:0007669"/>
    <property type="project" value="UniProtKB-SubCell"/>
</dbReference>
<evidence type="ECO:0000256" key="4">
    <source>
        <dbReference type="ARBA" id="ARBA00022989"/>
    </source>
</evidence>
<dbReference type="InterPro" id="IPR001204">
    <property type="entry name" value="Phos_transporter"/>
</dbReference>
<dbReference type="RefSeq" id="WP_141976679.1">
    <property type="nucleotide sequence ID" value="NZ_VFPP01000001.1"/>
</dbReference>
<dbReference type="PANTHER" id="PTHR11101">
    <property type="entry name" value="PHOSPHATE TRANSPORTER"/>
    <property type="match status" value="1"/>
</dbReference>
<keyword evidence="3 6" id="KW-0812">Transmembrane</keyword>
<evidence type="ECO:0000313" key="8">
    <source>
        <dbReference type="Proteomes" id="UP000316628"/>
    </source>
</evidence>
<dbReference type="GO" id="GO:0005315">
    <property type="term" value="F:phosphate transmembrane transporter activity"/>
    <property type="evidence" value="ECO:0007669"/>
    <property type="project" value="InterPro"/>
</dbReference>
<feature type="transmembrane region" description="Helical" evidence="6">
    <location>
        <begin position="36"/>
        <end position="57"/>
    </location>
</feature>
<reference evidence="7 8" key="1">
    <citation type="submission" date="2019-06" db="EMBL/GenBank/DDBJ databases">
        <title>Sequencing the genomes of 1000 actinobacteria strains.</title>
        <authorList>
            <person name="Klenk H.-P."/>
        </authorList>
    </citation>
    <scope>NUCLEOTIDE SEQUENCE [LARGE SCALE GENOMIC DNA]</scope>
    <source>
        <strain evidence="7 8">DSM 45456</strain>
    </source>
</reference>
<evidence type="ECO:0000256" key="1">
    <source>
        <dbReference type="ARBA" id="ARBA00004141"/>
    </source>
</evidence>
<organism evidence="7 8">
    <name type="scientific">Saccharothrix saharensis</name>
    <dbReference type="NCBI Taxonomy" id="571190"/>
    <lineage>
        <taxon>Bacteria</taxon>
        <taxon>Bacillati</taxon>
        <taxon>Actinomycetota</taxon>
        <taxon>Actinomycetes</taxon>
        <taxon>Pseudonocardiales</taxon>
        <taxon>Pseudonocardiaceae</taxon>
        <taxon>Saccharothrix</taxon>
    </lineage>
</organism>
<feature type="transmembrane region" description="Helical" evidence="6">
    <location>
        <begin position="131"/>
        <end position="149"/>
    </location>
</feature>
<dbReference type="AlphaFoldDB" id="A0A543J9A8"/>
<dbReference type="Proteomes" id="UP000316628">
    <property type="component" value="Unassembled WGS sequence"/>
</dbReference>